<keyword evidence="1" id="KW-0812">Transmembrane</keyword>
<comment type="subcellular location">
    <subcellularLocation>
        <location evidence="4">Endomembrane system</location>
        <topology evidence="4">Single-pass membrane protein</topology>
    </subcellularLocation>
</comment>
<feature type="domain" description="Bacterial virulence protein VirB8" evidence="5">
    <location>
        <begin position="21"/>
        <end position="224"/>
    </location>
</feature>
<reference evidence="6 7" key="1">
    <citation type="submission" date="2015-12" db="EMBL/GenBank/DDBJ databases">
        <title>Draft genome sequence of Mesorhizobium sp. UFLA 01-765, a multitolerant efficient symbiont and plant-growth promoting strain isolated from Zn-mining soil using Leucaena leucocephala as a trap plant.</title>
        <authorList>
            <person name="Rangel W.M."/>
            <person name="Thijs S."/>
            <person name="Longatti S.M."/>
            <person name="Moreira F.M."/>
            <person name="Weyens N."/>
            <person name="Vangronsveld J."/>
            <person name="Van Hamme J.D."/>
            <person name="Bottos E.M."/>
            <person name="Rineau F."/>
        </authorList>
    </citation>
    <scope>NUCLEOTIDE SEQUENCE [LARGE SCALE GENOMIC DNA]</scope>
    <source>
        <strain evidence="6 7">UFLA 01-765</strain>
    </source>
</reference>
<dbReference type="NCBIfam" id="NF010446">
    <property type="entry name" value="PRK13872.1"/>
    <property type="match status" value="1"/>
</dbReference>
<dbReference type="CDD" id="cd16425">
    <property type="entry name" value="TrbF"/>
    <property type="match status" value="1"/>
</dbReference>
<organism evidence="6 7">
    <name type="scientific">Rhizobium loti</name>
    <name type="common">Mesorhizobium loti</name>
    <dbReference type="NCBI Taxonomy" id="381"/>
    <lineage>
        <taxon>Bacteria</taxon>
        <taxon>Pseudomonadati</taxon>
        <taxon>Pseudomonadota</taxon>
        <taxon>Alphaproteobacteria</taxon>
        <taxon>Hyphomicrobiales</taxon>
        <taxon>Phyllobacteriaceae</taxon>
        <taxon>Mesorhizobium</taxon>
    </lineage>
</organism>
<dbReference type="InterPro" id="IPR032710">
    <property type="entry name" value="NTF2-like_dom_sf"/>
</dbReference>
<accession>A0A101KPN6</accession>
<keyword evidence="3" id="KW-0472">Membrane</keyword>
<dbReference type="GO" id="GO:0016020">
    <property type="term" value="C:membrane"/>
    <property type="evidence" value="ECO:0007669"/>
    <property type="project" value="InterPro"/>
</dbReference>
<evidence type="ECO:0000313" key="7">
    <source>
        <dbReference type="Proteomes" id="UP000053176"/>
    </source>
</evidence>
<dbReference type="SUPFAM" id="SSF54427">
    <property type="entry name" value="NTF2-like"/>
    <property type="match status" value="1"/>
</dbReference>
<evidence type="ECO:0000259" key="5">
    <source>
        <dbReference type="Pfam" id="PF04335"/>
    </source>
</evidence>
<protein>
    <submittedName>
        <fullName evidence="6">Conjugal transfer protein TrbF</fullName>
    </submittedName>
</protein>
<evidence type="ECO:0000256" key="4">
    <source>
        <dbReference type="ARBA" id="ARBA00037847"/>
    </source>
</evidence>
<dbReference type="GO" id="GO:0012505">
    <property type="term" value="C:endomembrane system"/>
    <property type="evidence" value="ECO:0007669"/>
    <property type="project" value="UniProtKB-SubCell"/>
</dbReference>
<dbReference type="AlphaFoldDB" id="A0A101KPN6"/>
<name>A0A101KPN6_RHILI</name>
<dbReference type="Pfam" id="PF04335">
    <property type="entry name" value="VirB8"/>
    <property type="match status" value="1"/>
</dbReference>
<proteinExistence type="predicted"/>
<dbReference type="OrthoDB" id="597581at2"/>
<comment type="caution">
    <text evidence="6">The sequence shown here is derived from an EMBL/GenBank/DDBJ whole genome shotgun (WGS) entry which is preliminary data.</text>
</comment>
<evidence type="ECO:0000256" key="2">
    <source>
        <dbReference type="ARBA" id="ARBA00022989"/>
    </source>
</evidence>
<dbReference type="Gene3D" id="3.10.450.230">
    <property type="entry name" value="VirB8 protein"/>
    <property type="match status" value="1"/>
</dbReference>
<dbReference type="Proteomes" id="UP000053176">
    <property type="component" value="Unassembled WGS sequence"/>
</dbReference>
<dbReference type="InterPro" id="IPR035658">
    <property type="entry name" value="TrbF"/>
</dbReference>
<gene>
    <name evidence="6" type="ORF">AU467_30190</name>
</gene>
<evidence type="ECO:0000256" key="3">
    <source>
        <dbReference type="ARBA" id="ARBA00023136"/>
    </source>
</evidence>
<sequence>MFRRSSVRYGRTPEPETPYQKAAQVWDERIGSARVQARNWRLMAFGSLILSCGLAGGLVWQSTHGTAVPWVVQVDKLGQAQTIAPATADYTPSDPQIAWYLAHFIEMVRSLPADPIIVRQNWLSAYDFTTTAGAAALNDYARANDPFGKLSKQQVALDVSSVIRASPDSFRVAWVERRYQDGALADTTRWTAILTIAIQPPTDADRLRKNPLGIFVNAINWSKELGQ</sequence>
<evidence type="ECO:0000256" key="1">
    <source>
        <dbReference type="ARBA" id="ARBA00022692"/>
    </source>
</evidence>
<dbReference type="EMBL" id="LPWA01000135">
    <property type="protein sequence ID" value="KUM24464.1"/>
    <property type="molecule type" value="Genomic_DNA"/>
</dbReference>
<evidence type="ECO:0000313" key="6">
    <source>
        <dbReference type="EMBL" id="KUM24464.1"/>
    </source>
</evidence>
<dbReference type="InterPro" id="IPR007430">
    <property type="entry name" value="VirB8"/>
</dbReference>
<keyword evidence="2" id="KW-1133">Transmembrane helix</keyword>